<organism evidence="2 3">
    <name type="scientific">Selenomonas ruminantium</name>
    <dbReference type="NCBI Taxonomy" id="971"/>
    <lineage>
        <taxon>Bacteria</taxon>
        <taxon>Bacillati</taxon>
        <taxon>Bacillota</taxon>
        <taxon>Negativicutes</taxon>
        <taxon>Selenomonadales</taxon>
        <taxon>Selenomonadaceae</taxon>
        <taxon>Selenomonas</taxon>
    </lineage>
</organism>
<evidence type="ECO:0000313" key="3">
    <source>
        <dbReference type="Proteomes" id="UP000183843"/>
    </source>
</evidence>
<feature type="transmembrane region" description="Helical" evidence="1">
    <location>
        <begin position="112"/>
        <end position="131"/>
    </location>
</feature>
<dbReference type="EMBL" id="FOJX01000014">
    <property type="protein sequence ID" value="SFB12886.1"/>
    <property type="molecule type" value="Genomic_DNA"/>
</dbReference>
<reference evidence="2 3" key="1">
    <citation type="submission" date="2016-10" db="EMBL/GenBank/DDBJ databases">
        <authorList>
            <person name="de Groot N.N."/>
        </authorList>
    </citation>
    <scope>NUCLEOTIDE SEQUENCE [LARGE SCALE GENOMIC DNA]</scope>
    <source>
        <strain evidence="2 3">L14</strain>
    </source>
</reference>
<gene>
    <name evidence="2" type="ORF">SAMN05216587_11410</name>
</gene>
<keyword evidence="1" id="KW-0812">Transmembrane</keyword>
<name>A0A1I0YJC1_SELRU</name>
<evidence type="ECO:0000256" key="1">
    <source>
        <dbReference type="SAM" id="Phobius"/>
    </source>
</evidence>
<evidence type="ECO:0000313" key="2">
    <source>
        <dbReference type="EMBL" id="SFB12886.1"/>
    </source>
</evidence>
<feature type="transmembrane region" description="Helical" evidence="1">
    <location>
        <begin position="47"/>
        <end position="72"/>
    </location>
</feature>
<sequence>MTSLVELTFGAADAIITYVFAALIMWQGHKRQWSWFWLDRKLEKKEFLQRWAIVIVATLVLGMGLLALAMGTRDIDDWIYMLAVMLLTGLIKAVMFATVLQRGNKLECGINQIRWSIVLIIVLDLIGMMRFDKVWYACIYFYFAREIEEDEPRSAMQS</sequence>
<protein>
    <submittedName>
        <fullName evidence="2">Uncharacterized protein</fullName>
    </submittedName>
</protein>
<accession>A0A1I0YJC1</accession>
<feature type="transmembrane region" description="Helical" evidence="1">
    <location>
        <begin position="6"/>
        <end position="26"/>
    </location>
</feature>
<dbReference type="AlphaFoldDB" id="A0A1I0YJC1"/>
<keyword evidence="1" id="KW-1133">Transmembrane helix</keyword>
<dbReference type="Proteomes" id="UP000183843">
    <property type="component" value="Unassembled WGS sequence"/>
</dbReference>
<proteinExistence type="predicted"/>
<feature type="transmembrane region" description="Helical" evidence="1">
    <location>
        <begin position="78"/>
        <end position="100"/>
    </location>
</feature>
<keyword evidence="1" id="KW-0472">Membrane</keyword>